<evidence type="ECO:0000313" key="3">
    <source>
        <dbReference type="Proteomes" id="UP000532746"/>
    </source>
</evidence>
<sequence>MYIILDTNIIQKSWKFESLEHRALLDFVERTGAIILMPEVIWDEVAGQYLEKLKPQVKSLNDTADNIERFFPDSPGIVIPRFDYQQLLEEYQAFLRDTLREGKIMWPDTVFLPYPENALGSIAKRAIARKKPFNAKGEEFRDAIIWFTILKFLRDGAYDSLVFISDNVNEFANVPNDRNSLHPDLQADVQDELNRNLFKYYSSLKSFLDDYYEPVKPLTLEWIHANLDYQELNAKALYVLTKKNSNLREKLAQLDYYPFDSTDLVLQKAVVKEGTTKIFRSNIYSFLNGTLWLSISVAMDVNFLEYSEYELHVTTLRIACPISYRIENEKLTNIDLKRVYVSDVHLRIVPLD</sequence>
<reference evidence="2 3" key="1">
    <citation type="submission" date="2020-08" db="EMBL/GenBank/DDBJ databases">
        <title>Genomic Encyclopedia of Type Strains, Phase IV (KMG-IV): sequencing the most valuable type-strain genomes for metagenomic binning, comparative biology and taxonomic classification.</title>
        <authorList>
            <person name="Goeker M."/>
        </authorList>
    </citation>
    <scope>NUCLEOTIDE SEQUENCE [LARGE SCALE GENOMIC DNA]</scope>
    <source>
        <strain evidence="2 3">DSM 26718</strain>
    </source>
</reference>
<dbReference type="Pfam" id="PF16289">
    <property type="entry name" value="PIN_12"/>
    <property type="match status" value="1"/>
</dbReference>
<proteinExistence type="predicted"/>
<dbReference type="Proteomes" id="UP000532746">
    <property type="component" value="Unassembled WGS sequence"/>
</dbReference>
<dbReference type="EMBL" id="JACHGG010000002">
    <property type="protein sequence ID" value="MBB6058416.1"/>
    <property type="molecule type" value="Genomic_DNA"/>
</dbReference>
<feature type="domain" description="DUF4935" evidence="1">
    <location>
        <begin position="3"/>
        <end position="171"/>
    </location>
</feature>
<keyword evidence="3" id="KW-1185">Reference proteome</keyword>
<evidence type="ECO:0000259" key="1">
    <source>
        <dbReference type="Pfam" id="PF16289"/>
    </source>
</evidence>
<organism evidence="2 3">
    <name type="scientific">Hymenobacter luteus</name>
    <dbReference type="NCBI Taxonomy" id="1411122"/>
    <lineage>
        <taxon>Bacteria</taxon>
        <taxon>Pseudomonadati</taxon>
        <taxon>Bacteroidota</taxon>
        <taxon>Cytophagia</taxon>
        <taxon>Cytophagales</taxon>
        <taxon>Hymenobacteraceae</taxon>
        <taxon>Hymenobacter</taxon>
    </lineage>
</organism>
<accession>A0A7W9WBJ9</accession>
<gene>
    <name evidence="2" type="ORF">HNQ93_001262</name>
</gene>
<protein>
    <submittedName>
        <fullName evidence="2">Putative nucleic acid-binding protein</fullName>
    </submittedName>
</protein>
<evidence type="ECO:0000313" key="2">
    <source>
        <dbReference type="EMBL" id="MBB6058416.1"/>
    </source>
</evidence>
<dbReference type="AlphaFoldDB" id="A0A7W9WBJ9"/>
<dbReference type="InterPro" id="IPR032557">
    <property type="entry name" value="DUF4935"/>
</dbReference>
<comment type="caution">
    <text evidence="2">The sequence shown here is derived from an EMBL/GenBank/DDBJ whole genome shotgun (WGS) entry which is preliminary data.</text>
</comment>
<name>A0A7W9WBJ9_9BACT</name>
<dbReference type="RefSeq" id="WP_183403359.1">
    <property type="nucleotide sequence ID" value="NZ_JACHGG010000002.1"/>
</dbReference>